<dbReference type="Proteomes" id="UP000593880">
    <property type="component" value="Chromosome"/>
</dbReference>
<keyword evidence="1" id="KW-0175">Coiled coil</keyword>
<evidence type="ECO:0000313" key="4">
    <source>
        <dbReference type="EMBL" id="GGI33801.1"/>
    </source>
</evidence>
<organism evidence="4 7">
    <name type="scientific">Bradyrhizobium guangdongense</name>
    <dbReference type="NCBI Taxonomy" id="1325090"/>
    <lineage>
        <taxon>Bacteria</taxon>
        <taxon>Pseudomonadati</taxon>
        <taxon>Pseudomonadota</taxon>
        <taxon>Alphaproteobacteria</taxon>
        <taxon>Hyphomicrobiales</taxon>
        <taxon>Nitrobacteraceae</taxon>
        <taxon>Bradyrhizobium</taxon>
    </lineage>
</organism>
<evidence type="ECO:0000313" key="7">
    <source>
        <dbReference type="Proteomes" id="UP000625079"/>
    </source>
</evidence>
<dbReference type="PANTHER" id="PTHR32309">
    <property type="entry name" value="TYROSINE-PROTEIN KINASE"/>
    <property type="match status" value="1"/>
</dbReference>
<evidence type="ECO:0000313" key="5">
    <source>
        <dbReference type="EMBL" id="QOZ59559.1"/>
    </source>
</evidence>
<dbReference type="PANTHER" id="PTHR32309:SF31">
    <property type="entry name" value="CAPSULAR EXOPOLYSACCHARIDE FAMILY"/>
    <property type="match status" value="1"/>
</dbReference>
<reference evidence="4" key="3">
    <citation type="submission" date="2022-12" db="EMBL/GenBank/DDBJ databases">
        <authorList>
            <person name="Sun Q."/>
            <person name="Zhou Y."/>
        </authorList>
    </citation>
    <scope>NUCLEOTIDE SEQUENCE</scope>
    <source>
        <strain evidence="4">CGMCC 1.15034</strain>
    </source>
</reference>
<name>A0A410V4E2_9BRAD</name>
<protein>
    <submittedName>
        <fullName evidence="5">Sugar transporter</fullName>
    </submittedName>
</protein>
<reference evidence="4" key="1">
    <citation type="journal article" date="2014" name="Int. J. Syst. Evol. Microbiol.">
        <title>Complete genome sequence of Corynebacterium casei LMG S-19264T (=DSM 44701T), isolated from a smear-ripened cheese.</title>
        <authorList>
            <consortium name="US DOE Joint Genome Institute (JGI-PGF)"/>
            <person name="Walter F."/>
            <person name="Albersmeier A."/>
            <person name="Kalinowski J."/>
            <person name="Ruckert C."/>
        </authorList>
    </citation>
    <scope>NUCLEOTIDE SEQUENCE</scope>
    <source>
        <strain evidence="4">CGMCC 1.15034</strain>
    </source>
</reference>
<dbReference type="RefSeq" id="WP_128965168.1">
    <property type="nucleotide sequence ID" value="NZ_BMHC01000034.1"/>
</dbReference>
<reference evidence="5 6" key="2">
    <citation type="submission" date="2018-06" db="EMBL/GenBank/DDBJ databases">
        <title>Comparative genomics of rhizobia nodulating Arachis hypogaea in China.</title>
        <authorList>
            <person name="Li Y."/>
        </authorList>
    </citation>
    <scope>NUCLEOTIDE SEQUENCE [LARGE SCALE GENOMIC DNA]</scope>
    <source>
        <strain evidence="5 6">CCBAU 51658</strain>
    </source>
</reference>
<evidence type="ECO:0000256" key="2">
    <source>
        <dbReference type="SAM" id="MobiDB-lite"/>
    </source>
</evidence>
<gene>
    <name evidence="4" type="ORF">GCM10010987_76190</name>
    <name evidence="5" type="ORF">XH86_13075</name>
</gene>
<dbReference type="OrthoDB" id="8114194at2"/>
<keyword evidence="3" id="KW-0812">Transmembrane</keyword>
<feature type="transmembrane region" description="Helical" evidence="3">
    <location>
        <begin position="36"/>
        <end position="57"/>
    </location>
</feature>
<keyword evidence="5" id="KW-0762">Sugar transport</keyword>
<evidence type="ECO:0000256" key="1">
    <source>
        <dbReference type="SAM" id="Coils"/>
    </source>
</evidence>
<keyword evidence="5" id="KW-0813">Transport</keyword>
<dbReference type="Proteomes" id="UP000625079">
    <property type="component" value="Unassembled WGS sequence"/>
</dbReference>
<dbReference type="EMBL" id="CP030057">
    <property type="protein sequence ID" value="QOZ59559.1"/>
    <property type="molecule type" value="Genomic_DNA"/>
</dbReference>
<evidence type="ECO:0000256" key="3">
    <source>
        <dbReference type="SAM" id="Phobius"/>
    </source>
</evidence>
<feature type="coiled-coil region" evidence="1">
    <location>
        <begin position="192"/>
        <end position="226"/>
    </location>
</feature>
<feature type="transmembrane region" description="Helical" evidence="3">
    <location>
        <begin position="367"/>
        <end position="386"/>
    </location>
</feature>
<evidence type="ECO:0000313" key="6">
    <source>
        <dbReference type="Proteomes" id="UP000593880"/>
    </source>
</evidence>
<keyword evidence="3" id="KW-1133">Transmembrane helix</keyword>
<feature type="transmembrane region" description="Helical" evidence="3">
    <location>
        <begin position="427"/>
        <end position="449"/>
    </location>
</feature>
<feature type="region of interest" description="Disordered" evidence="2">
    <location>
        <begin position="280"/>
        <end position="300"/>
    </location>
</feature>
<keyword evidence="3" id="KW-0472">Membrane</keyword>
<dbReference type="EMBL" id="BMHC01000034">
    <property type="protein sequence ID" value="GGI33801.1"/>
    <property type="molecule type" value="Genomic_DNA"/>
</dbReference>
<sequence length="466" mass="51535">MLQKLNFEDDFQATEQEDRGHLLRPGFYWSVFKRRWPYFVLPFMVIASAGVAGALLWPATYLSEGKILVQTQQIPSDLVRPTVTNAAQERIQVIEQRTMTRDNLIAIADRFQLFPEKRTLMSPTELVELMRKSTKIEPVDLHLDFKQRTRAALENPTIVFSVGFLYNDAAVATRVANELMTRILNEDLRDRTSRATDTTKFLEREVQRLQAENVALDAKIAQLKLVQQARPSPLASGPDAPAGTLGQLKAELIQKGALYSERHPAIQSLKRQIEAMEKATTTPVAPAAGSSNTASSNGNDPAVLAASLEALTAQQEGLQKNLETATAKLMAARLGENLEKDQQSEKLEVIEQPTVPQEPVKPNRPKVAALAFALAFAAGAGLTFLMEFSDKAIRRSSDMFSVVEFPLIVSIPYITTVTETRSHRRRIIAASVMVIAAVVGLAAIAFFVLPPLDLMFAKARVGLFRL</sequence>
<dbReference type="InterPro" id="IPR050445">
    <property type="entry name" value="Bact_polysacc_biosynth/exp"/>
</dbReference>
<feature type="compositionally biased region" description="Low complexity" evidence="2">
    <location>
        <begin position="285"/>
        <end position="299"/>
    </location>
</feature>
<proteinExistence type="predicted"/>
<keyword evidence="6" id="KW-1185">Reference proteome</keyword>
<dbReference type="AlphaFoldDB" id="A0A410V4E2"/>
<accession>A0A410V4E2</accession>